<accession>G6YNT1</accession>
<dbReference type="Proteomes" id="UP000003208">
    <property type="component" value="Unassembled WGS sequence"/>
</dbReference>
<gene>
    <name evidence="1" type="ORF">KYE_02463</name>
</gene>
<protein>
    <submittedName>
        <fullName evidence="1">Uncharacterized protein</fullName>
    </submittedName>
</protein>
<dbReference type="AlphaFoldDB" id="G6YNT1"/>
<organism evidence="1 2">
    <name type="scientific">Marinobacter manganoxydans MnI7-9</name>
    <dbReference type="NCBI Taxonomy" id="1094979"/>
    <lineage>
        <taxon>Bacteria</taxon>
        <taxon>Pseudomonadati</taxon>
        <taxon>Pseudomonadota</taxon>
        <taxon>Gammaproteobacteria</taxon>
        <taxon>Pseudomonadales</taxon>
        <taxon>Marinobacteraceae</taxon>
        <taxon>Marinobacter</taxon>
    </lineage>
</organism>
<proteinExistence type="predicted"/>
<evidence type="ECO:0000313" key="1">
    <source>
        <dbReference type="EMBL" id="EHJ06246.1"/>
    </source>
</evidence>
<reference evidence="1 2" key="1">
    <citation type="journal article" date="2012" name="J. Bacteriol.">
        <title>Genome sequence of deep-sea manganese-oxidizing bacterium Marinobacter manganoxydans MnI7-9.</title>
        <authorList>
            <person name="Wang H."/>
            <person name="Li H."/>
            <person name="Shao Z."/>
            <person name="Liao S."/>
            <person name="Johnstone L."/>
            <person name="Rensing C."/>
            <person name="Wang G."/>
        </authorList>
    </citation>
    <scope>NUCLEOTIDE SEQUENCE [LARGE SCALE GENOMIC DNA]</scope>
    <source>
        <strain evidence="1 2">MnI7-9</strain>
    </source>
</reference>
<evidence type="ECO:0000313" key="2">
    <source>
        <dbReference type="Proteomes" id="UP000003208"/>
    </source>
</evidence>
<keyword evidence="2" id="KW-1185">Reference proteome</keyword>
<name>G6YNT1_9GAMM</name>
<dbReference type="EMBL" id="AGTR01000011">
    <property type="protein sequence ID" value="EHJ06246.1"/>
    <property type="molecule type" value="Genomic_DNA"/>
</dbReference>
<sequence length="132" mass="14559">MGITFVGQQQSRSIQGATMVFIAKRQRPVRPEIERSADSQQGLWAHMTHEHSEFCIVGEQLSPERSTRLMPCLHCIPGAAESTGLEKADHTTRKPPLSQRFSDLLANLELIGADSDQLHVTGFTESNGAIPH</sequence>
<feature type="non-terminal residue" evidence="1">
    <location>
        <position position="132"/>
    </location>
</feature>